<evidence type="ECO:0000313" key="1">
    <source>
        <dbReference type="EMBL" id="KAJ7559000.1"/>
    </source>
</evidence>
<name>A0ACC2DXU8_DIPCM</name>
<evidence type="ECO:0000313" key="2">
    <source>
        <dbReference type="Proteomes" id="UP001162992"/>
    </source>
</evidence>
<sequence length="118" mass="14150">MQASSCPYHNKRLEPCWDVRDGLQNHPCLLLTLHPFHRSVFGDEWMSMMLITMLRHFLFVSLGQYLFYCQSLAQLMEWHTKHHFVDEIMYVPIDSLWGYNKKRQTFKDVPCYLCPHGL</sequence>
<dbReference type="EMBL" id="CM055095">
    <property type="protein sequence ID" value="KAJ7559000.1"/>
    <property type="molecule type" value="Genomic_DNA"/>
</dbReference>
<organism evidence="1 2">
    <name type="scientific">Diphasiastrum complanatum</name>
    <name type="common">Issler's clubmoss</name>
    <name type="synonym">Lycopodium complanatum</name>
    <dbReference type="NCBI Taxonomy" id="34168"/>
    <lineage>
        <taxon>Eukaryota</taxon>
        <taxon>Viridiplantae</taxon>
        <taxon>Streptophyta</taxon>
        <taxon>Embryophyta</taxon>
        <taxon>Tracheophyta</taxon>
        <taxon>Lycopodiopsida</taxon>
        <taxon>Lycopodiales</taxon>
        <taxon>Lycopodiaceae</taxon>
        <taxon>Lycopodioideae</taxon>
        <taxon>Diphasiastrum</taxon>
    </lineage>
</organism>
<protein>
    <submittedName>
        <fullName evidence="1">Uncharacterized protein</fullName>
    </submittedName>
</protein>
<dbReference type="Proteomes" id="UP001162992">
    <property type="component" value="Chromosome 4"/>
</dbReference>
<proteinExistence type="predicted"/>
<accession>A0ACC2DXU8</accession>
<keyword evidence="2" id="KW-1185">Reference proteome</keyword>
<gene>
    <name evidence="1" type="ORF">O6H91_04G065200</name>
</gene>
<reference evidence="2" key="1">
    <citation type="journal article" date="2024" name="Proc. Natl. Acad. Sci. U.S.A.">
        <title>Extraordinary preservation of gene collinearity over three hundred million years revealed in homosporous lycophytes.</title>
        <authorList>
            <person name="Li C."/>
            <person name="Wickell D."/>
            <person name="Kuo L.Y."/>
            <person name="Chen X."/>
            <person name="Nie B."/>
            <person name="Liao X."/>
            <person name="Peng D."/>
            <person name="Ji J."/>
            <person name="Jenkins J."/>
            <person name="Williams M."/>
            <person name="Shu S."/>
            <person name="Plott C."/>
            <person name="Barry K."/>
            <person name="Rajasekar S."/>
            <person name="Grimwood J."/>
            <person name="Han X."/>
            <person name="Sun S."/>
            <person name="Hou Z."/>
            <person name="He W."/>
            <person name="Dai G."/>
            <person name="Sun C."/>
            <person name="Schmutz J."/>
            <person name="Leebens-Mack J.H."/>
            <person name="Li F.W."/>
            <person name="Wang L."/>
        </authorList>
    </citation>
    <scope>NUCLEOTIDE SEQUENCE [LARGE SCALE GENOMIC DNA]</scope>
    <source>
        <strain evidence="2">cv. PW_Plant_1</strain>
    </source>
</reference>
<comment type="caution">
    <text evidence="1">The sequence shown here is derived from an EMBL/GenBank/DDBJ whole genome shotgun (WGS) entry which is preliminary data.</text>
</comment>